<dbReference type="SUPFAM" id="SSF53697">
    <property type="entry name" value="SIS domain"/>
    <property type="match status" value="1"/>
</dbReference>
<keyword evidence="10" id="KW-0413">Isomerase</keyword>
<dbReference type="PROSITE" id="PS51464">
    <property type="entry name" value="SIS"/>
    <property type="match status" value="1"/>
</dbReference>
<dbReference type="InterPro" id="IPR046348">
    <property type="entry name" value="SIS_dom_sf"/>
</dbReference>
<dbReference type="NCBIfam" id="TIGR00393">
    <property type="entry name" value="kpsF"/>
    <property type="match status" value="1"/>
</dbReference>
<keyword evidence="2" id="KW-0677">Repeat</keyword>
<reference evidence="10 11" key="1">
    <citation type="submission" date="2020-08" db="EMBL/GenBank/DDBJ databases">
        <title>Genomic Encyclopedia of Type Strains, Phase IV (KMG-V): Genome sequencing to study the core and pangenomes of soil and plant-associated prokaryotes.</title>
        <authorList>
            <person name="Whitman W."/>
        </authorList>
    </citation>
    <scope>NUCLEOTIDE SEQUENCE [LARGE SCALE GENOMIC DNA]</scope>
    <source>
        <strain evidence="10 11">M8US30</strain>
    </source>
</reference>
<keyword evidence="5" id="KW-0479">Metal-binding</keyword>
<dbReference type="InterPro" id="IPR046342">
    <property type="entry name" value="CBS_dom_sf"/>
</dbReference>
<evidence type="ECO:0000256" key="4">
    <source>
        <dbReference type="PIRNR" id="PIRNR004692"/>
    </source>
</evidence>
<gene>
    <name evidence="10" type="ORF">HDF10_001976</name>
</gene>
<name>A0A7W8N320_9BACT</name>
<evidence type="ECO:0000256" key="6">
    <source>
        <dbReference type="PIRSR" id="PIRSR004692-3"/>
    </source>
</evidence>
<dbReference type="Gene3D" id="3.40.50.10490">
    <property type="entry name" value="Glucose-6-phosphate isomerase like protein, domain 1"/>
    <property type="match status" value="1"/>
</dbReference>
<dbReference type="InterPro" id="IPR050986">
    <property type="entry name" value="GutQ/KpsF_isomerases"/>
</dbReference>
<evidence type="ECO:0000259" key="8">
    <source>
        <dbReference type="PROSITE" id="PS51371"/>
    </source>
</evidence>
<feature type="domain" description="CBS" evidence="8">
    <location>
        <begin position="214"/>
        <end position="273"/>
    </location>
</feature>
<organism evidence="10 11">
    <name type="scientific">Tunturiibacter lichenicola</name>
    <dbReference type="NCBI Taxonomy" id="2051959"/>
    <lineage>
        <taxon>Bacteria</taxon>
        <taxon>Pseudomonadati</taxon>
        <taxon>Acidobacteriota</taxon>
        <taxon>Terriglobia</taxon>
        <taxon>Terriglobales</taxon>
        <taxon>Acidobacteriaceae</taxon>
        <taxon>Tunturiibacter</taxon>
    </lineage>
</organism>
<protein>
    <submittedName>
        <fullName evidence="10">Arabinose-5-phosphate isomerase</fullName>
        <ecNumber evidence="10">5.3.1.13</ecNumber>
    </submittedName>
</protein>
<feature type="site" description="Catalytically relevant" evidence="6">
    <location>
        <position position="157"/>
    </location>
</feature>
<dbReference type="CDD" id="cd05014">
    <property type="entry name" value="SIS_Kpsf"/>
    <property type="match status" value="1"/>
</dbReference>
<evidence type="ECO:0000256" key="1">
    <source>
        <dbReference type="ARBA" id="ARBA00008165"/>
    </source>
</evidence>
<evidence type="ECO:0000256" key="2">
    <source>
        <dbReference type="ARBA" id="ARBA00022737"/>
    </source>
</evidence>
<dbReference type="InterPro" id="IPR004800">
    <property type="entry name" value="KdsD/KpsF-type"/>
</dbReference>
<dbReference type="GO" id="GO:0019146">
    <property type="term" value="F:arabinose-5-phosphate isomerase activity"/>
    <property type="evidence" value="ECO:0007669"/>
    <property type="project" value="UniProtKB-EC"/>
</dbReference>
<dbReference type="InterPro" id="IPR001347">
    <property type="entry name" value="SIS_dom"/>
</dbReference>
<feature type="site" description="Catalytically relevant" evidence="6">
    <location>
        <position position="64"/>
    </location>
</feature>
<dbReference type="InterPro" id="IPR035474">
    <property type="entry name" value="SIS_Kpsf"/>
</dbReference>
<feature type="domain" description="SIS" evidence="9">
    <location>
        <begin position="44"/>
        <end position="189"/>
    </location>
</feature>
<dbReference type="InterPro" id="IPR000644">
    <property type="entry name" value="CBS_dom"/>
</dbReference>
<dbReference type="Gene3D" id="3.10.580.10">
    <property type="entry name" value="CBS-domain"/>
    <property type="match status" value="1"/>
</dbReference>
<dbReference type="PROSITE" id="PS51371">
    <property type="entry name" value="CBS"/>
    <property type="match status" value="2"/>
</dbReference>
<feature type="site" description="Catalytically relevant" evidence="6">
    <location>
        <position position="198"/>
    </location>
</feature>
<dbReference type="GO" id="GO:0046872">
    <property type="term" value="F:metal ion binding"/>
    <property type="evidence" value="ECO:0007669"/>
    <property type="project" value="UniProtKB-KW"/>
</dbReference>
<keyword evidence="5" id="KW-0862">Zinc</keyword>
<feature type="site" description="Catalytically relevant" evidence="6">
    <location>
        <position position="116"/>
    </location>
</feature>
<dbReference type="GO" id="GO:0005975">
    <property type="term" value="P:carbohydrate metabolic process"/>
    <property type="evidence" value="ECO:0007669"/>
    <property type="project" value="InterPro"/>
</dbReference>
<evidence type="ECO:0000256" key="7">
    <source>
        <dbReference type="PROSITE-ProRule" id="PRU00703"/>
    </source>
</evidence>
<dbReference type="PANTHER" id="PTHR42745">
    <property type="match status" value="1"/>
</dbReference>
<dbReference type="PANTHER" id="PTHR42745:SF1">
    <property type="entry name" value="ARABINOSE 5-PHOSPHATE ISOMERASE KDSD"/>
    <property type="match status" value="1"/>
</dbReference>
<evidence type="ECO:0000256" key="5">
    <source>
        <dbReference type="PIRSR" id="PIRSR004692-2"/>
    </source>
</evidence>
<dbReference type="CDD" id="cd04604">
    <property type="entry name" value="CBS_pair_SIS_assoc"/>
    <property type="match status" value="1"/>
</dbReference>
<evidence type="ECO:0000256" key="3">
    <source>
        <dbReference type="ARBA" id="ARBA00023122"/>
    </source>
</evidence>
<dbReference type="EC" id="5.3.1.13" evidence="10"/>
<accession>A0A7W8N320</accession>
<dbReference type="Proteomes" id="UP000569092">
    <property type="component" value="Unassembled WGS sequence"/>
</dbReference>
<dbReference type="PIRSF" id="PIRSF004692">
    <property type="entry name" value="KdsD_KpsF"/>
    <property type="match status" value="1"/>
</dbReference>
<comment type="caution">
    <text evidence="10">The sequence shown here is derived from an EMBL/GenBank/DDBJ whole genome shotgun (WGS) entry which is preliminary data.</text>
</comment>
<evidence type="ECO:0000313" key="10">
    <source>
        <dbReference type="EMBL" id="MBB5343997.1"/>
    </source>
</evidence>
<feature type="domain" description="CBS" evidence="8">
    <location>
        <begin position="281"/>
        <end position="333"/>
    </location>
</feature>
<feature type="binding site" evidence="5">
    <location>
        <position position="87"/>
    </location>
    <ligand>
        <name>Zn(2+)</name>
        <dbReference type="ChEBI" id="CHEBI:29105"/>
    </ligand>
</feature>
<dbReference type="AlphaFoldDB" id="A0A7W8N320"/>
<proteinExistence type="inferred from homology"/>
<comment type="similarity">
    <text evidence="1 4">Belongs to the SIS family. GutQ/KpsF subfamily.</text>
</comment>
<keyword evidence="3 7" id="KW-0129">CBS domain</keyword>
<evidence type="ECO:0000313" key="11">
    <source>
        <dbReference type="Proteomes" id="UP000569092"/>
    </source>
</evidence>
<dbReference type="Pfam" id="PF00571">
    <property type="entry name" value="CBS"/>
    <property type="match status" value="2"/>
</dbReference>
<evidence type="ECO:0000259" key="9">
    <source>
        <dbReference type="PROSITE" id="PS51464"/>
    </source>
</evidence>
<dbReference type="EMBL" id="JACHDZ010000003">
    <property type="protein sequence ID" value="MBB5343997.1"/>
    <property type="molecule type" value="Genomic_DNA"/>
</dbReference>
<sequence length="333" mass="35472">MSSKATSPTDSPRPSEFVRIEAAALNDLALRLDTTMLAPFTQAIDHLLQAATNQTRVIVTGIGKSGIIARKIAATFRSTGTPAHFLHAAEAIHGDLGMLAPGGIVIALSYSGETEELLRLLPTLKRLNTTLITISGCATSTLAQSGNIFLDTSVSTEACTLNLAPTASTTVMLALGDALALEVSRLRQWTPEDFADLHPGGRLGRRLSRVRELMHTGDALPKVGESTPMPQVIYEMSRKKLGMTTVLKEGQLAGMISDGDLRRLLERDGSHALEHTAAEIMNSHPHTIAASALASSALAIMEDKKITSLIVVAPGGRVEGVVHLHDLWTLQLT</sequence>
<dbReference type="GO" id="GO:1901135">
    <property type="term" value="P:carbohydrate derivative metabolic process"/>
    <property type="evidence" value="ECO:0007669"/>
    <property type="project" value="InterPro"/>
</dbReference>
<dbReference type="Pfam" id="PF01380">
    <property type="entry name" value="SIS"/>
    <property type="match status" value="1"/>
</dbReference>
<dbReference type="GO" id="GO:0097367">
    <property type="term" value="F:carbohydrate derivative binding"/>
    <property type="evidence" value="ECO:0007669"/>
    <property type="project" value="InterPro"/>
</dbReference>